<dbReference type="AlphaFoldDB" id="A0A0U5B4U8"/>
<dbReference type="Proteomes" id="UP000217696">
    <property type="component" value="Chromosome"/>
</dbReference>
<sequence>MDKITKLALWGYSSNSVKQLIQSLQLEHEKRYQQLQERLEELAHTNKKLRAEIINLQQELQETSDMDQHVSTLLQAHIEQTKAVFEMHEELKIFEQKDEEILKINQLHQKAVVSQALEKLGNLESLIQRRIREGEHG</sequence>
<name>A0A0U5B4U8_9BACL</name>
<accession>A0A0U5B4U8</accession>
<protein>
    <submittedName>
        <fullName evidence="1">Uncharacterized protein</fullName>
    </submittedName>
</protein>
<reference evidence="1 2" key="1">
    <citation type="submission" date="2015-12" db="EMBL/GenBank/DDBJ databases">
        <title>Genome sequence of Aneurinibacillus soli.</title>
        <authorList>
            <person name="Lee J.S."/>
            <person name="Lee K.C."/>
            <person name="Kim K.K."/>
            <person name="Lee B.W."/>
        </authorList>
    </citation>
    <scope>NUCLEOTIDE SEQUENCE [LARGE SCALE GENOMIC DNA]</scope>
    <source>
        <strain evidence="1 2">CB4</strain>
    </source>
</reference>
<dbReference type="RefSeq" id="WP_096467369.1">
    <property type="nucleotide sequence ID" value="NZ_AP017312.1"/>
</dbReference>
<dbReference type="OrthoDB" id="2989802at2"/>
<proteinExistence type="predicted"/>
<dbReference type="KEGG" id="asoc:CB4_03951"/>
<dbReference type="EMBL" id="AP017312">
    <property type="protein sequence ID" value="BAU29714.1"/>
    <property type="molecule type" value="Genomic_DNA"/>
</dbReference>
<evidence type="ECO:0000313" key="2">
    <source>
        <dbReference type="Proteomes" id="UP000217696"/>
    </source>
</evidence>
<keyword evidence="2" id="KW-1185">Reference proteome</keyword>
<organism evidence="1 2">
    <name type="scientific">Aneurinibacillus soli</name>
    <dbReference type="NCBI Taxonomy" id="1500254"/>
    <lineage>
        <taxon>Bacteria</taxon>
        <taxon>Bacillati</taxon>
        <taxon>Bacillota</taxon>
        <taxon>Bacilli</taxon>
        <taxon>Bacillales</taxon>
        <taxon>Paenibacillaceae</taxon>
        <taxon>Aneurinibacillus group</taxon>
        <taxon>Aneurinibacillus</taxon>
    </lineage>
</organism>
<gene>
    <name evidence="1" type="ORF">CB4_03951</name>
</gene>
<evidence type="ECO:0000313" key="1">
    <source>
        <dbReference type="EMBL" id="BAU29714.1"/>
    </source>
</evidence>